<reference evidence="3 4" key="1">
    <citation type="submission" date="2018-05" db="EMBL/GenBank/DDBJ databases">
        <title>Genomic Encyclopedia of Type Strains, Phase IV (KMG-IV): sequencing the most valuable type-strain genomes for metagenomic binning, comparative biology and taxonomic classification.</title>
        <authorList>
            <person name="Goeker M."/>
        </authorList>
    </citation>
    <scope>NUCLEOTIDE SEQUENCE [LARGE SCALE GENOMIC DNA]</scope>
    <source>
        <strain evidence="3 4">DSM 22440</strain>
    </source>
</reference>
<protein>
    <submittedName>
        <fullName evidence="3">Competence protein ComFC</fullName>
    </submittedName>
</protein>
<name>A0A2V3WHG1_9BACI</name>
<proteinExistence type="inferred from homology"/>
<comment type="similarity">
    <text evidence="1">Belongs to the ComF/GntX family.</text>
</comment>
<organism evidence="3 4">
    <name type="scientific">Streptohalobacillus salinus</name>
    <dbReference type="NCBI Taxonomy" id="621096"/>
    <lineage>
        <taxon>Bacteria</taxon>
        <taxon>Bacillati</taxon>
        <taxon>Bacillota</taxon>
        <taxon>Bacilli</taxon>
        <taxon>Bacillales</taxon>
        <taxon>Bacillaceae</taxon>
        <taxon>Streptohalobacillus</taxon>
    </lineage>
</organism>
<evidence type="ECO:0000313" key="4">
    <source>
        <dbReference type="Proteomes" id="UP000247922"/>
    </source>
</evidence>
<dbReference type="Proteomes" id="UP000247922">
    <property type="component" value="Unassembled WGS sequence"/>
</dbReference>
<accession>A0A2V3WHG1</accession>
<dbReference type="SUPFAM" id="SSF53271">
    <property type="entry name" value="PRTase-like"/>
    <property type="match status" value="1"/>
</dbReference>
<dbReference type="AlphaFoldDB" id="A0A2V3WHG1"/>
<feature type="domain" description="Phosphoribosyltransferase" evidence="2">
    <location>
        <begin position="181"/>
        <end position="225"/>
    </location>
</feature>
<dbReference type="PANTHER" id="PTHR47505">
    <property type="entry name" value="DNA UTILIZATION PROTEIN YHGH"/>
    <property type="match status" value="1"/>
</dbReference>
<evidence type="ECO:0000256" key="1">
    <source>
        <dbReference type="ARBA" id="ARBA00008007"/>
    </source>
</evidence>
<sequence length="226" mass="25335">MSRCSVCANSLARPISWTYLGIDKVTPGLCQTCLDAFVRIKAPLCRHCGRGLTIEGEEKRCPDCATWEGGPLIWNRSLAERNPWLTEVIYRFKYRYDYEVILGFQSLVQAAIKDCLDEQTAVVLVPVPLSQERLHVRKFNQALALAEMAGLKIDQCLSRMETEKQAKKSRQARFAASNPFRLAHPPAATTVLLIDDIYTTGVTLHHAAEVLHAAGVEKIYSFTLAR</sequence>
<comment type="caution">
    <text evidence="3">The sequence shown here is derived from an EMBL/GenBank/DDBJ whole genome shotgun (WGS) entry which is preliminary data.</text>
</comment>
<dbReference type="InterPro" id="IPR029057">
    <property type="entry name" value="PRTase-like"/>
</dbReference>
<evidence type="ECO:0000259" key="2">
    <source>
        <dbReference type="Pfam" id="PF00156"/>
    </source>
</evidence>
<dbReference type="EMBL" id="QJJR01000001">
    <property type="protein sequence ID" value="PXW93007.1"/>
    <property type="molecule type" value="Genomic_DNA"/>
</dbReference>
<dbReference type="CDD" id="cd06223">
    <property type="entry name" value="PRTases_typeI"/>
    <property type="match status" value="1"/>
</dbReference>
<dbReference type="PANTHER" id="PTHR47505:SF1">
    <property type="entry name" value="DNA UTILIZATION PROTEIN YHGH"/>
    <property type="match status" value="1"/>
</dbReference>
<dbReference type="InterPro" id="IPR000836">
    <property type="entry name" value="PRTase_dom"/>
</dbReference>
<dbReference type="OrthoDB" id="9779910at2"/>
<dbReference type="Gene3D" id="3.40.50.2020">
    <property type="match status" value="1"/>
</dbReference>
<dbReference type="InterPro" id="IPR051910">
    <property type="entry name" value="ComF/GntX_DNA_util-trans"/>
</dbReference>
<evidence type="ECO:0000313" key="3">
    <source>
        <dbReference type="EMBL" id="PXW93007.1"/>
    </source>
</evidence>
<keyword evidence="4" id="KW-1185">Reference proteome</keyword>
<gene>
    <name evidence="3" type="ORF">DES38_10187</name>
</gene>
<dbReference type="Pfam" id="PF00156">
    <property type="entry name" value="Pribosyltran"/>
    <property type="match status" value="1"/>
</dbReference>